<protein>
    <submittedName>
        <fullName evidence="4">ABC1 family-domain-containing protein</fullName>
    </submittedName>
</protein>
<dbReference type="Gene3D" id="1.10.510.10">
    <property type="entry name" value="Transferase(Phosphotransferase) domain 1"/>
    <property type="match status" value="1"/>
</dbReference>
<dbReference type="AlphaFoldDB" id="A0A1Y5IGV6"/>
<name>A0A1Y5IGV6_OSTTA</name>
<sequence length="662" mass="73113">MGGRAREMVMASSRRMGGVGGGVDAGWGGERRDSSTRRRTTGRAVAEPGSTDSMDATDAVVGRTVRMKAKSAMGRVKKVKDKAALEADRDFCRVVTRYDPEAVQREALGRPVELAKRAAKLVFVLGKLKGKRERLQALDAADGGARWGEAVRETLCELGPLFVKLGQNLANRPDLVNEDLMEELTKLQDRVPPFNSKLAFKIIEEESGRLIEETFSEISAEPIAAASIGQVYRGTLKRDGTDVAIKVLRPNTRSQCVMDLFLLRAAALRFFDDFARANLGCSASLLVDEFAEKLLEELDFVQEARNLRDFAFNFRNDANVQIPPVVSELSGPRVLVMHWQNGVRCTREDAFSDEASRARFLVNGVEAGLRQLLEFGLFHGDPHPGNVLALPNGDIAYVDFGNVAEISRSNQESLIDAVVHVMNRDYEALASSLEDLGFLQPGADIGPVAEGLADVWGDEALQSLASAEKFSFRGLTREFNKLLYDYPIRVPERFSLVIRSLLTQENICLTLNPDFNLLDAAFPYVARRLLTDPDPALRLRLLKVVVVNGRFEWDRLRNLIDMAGIGAKGGVSVPIFALAKDAAHMLATDKAIRQELFIGLRSVSLAEHIKESFSLGCVLLAIAFGRLTQPVFDFFRGIRRALFRQRRGKRRRAPVASLAPAA</sequence>
<evidence type="ECO:0000256" key="1">
    <source>
        <dbReference type="ARBA" id="ARBA00009670"/>
    </source>
</evidence>
<comment type="similarity">
    <text evidence="1">Belongs to the protein kinase superfamily. ADCK protein kinase family.</text>
</comment>
<accession>A0A1Y5IGV6</accession>
<evidence type="ECO:0000256" key="2">
    <source>
        <dbReference type="SAM" id="MobiDB-lite"/>
    </source>
</evidence>
<reference evidence="4" key="1">
    <citation type="submission" date="2017-04" db="EMBL/GenBank/DDBJ databases">
        <title>Population genomics of picophytoplankton unveils novel chromosome hypervariability.</title>
        <authorList>
            <consortium name="DOE Joint Genome Institute"/>
            <person name="Blanc-Mathieu R."/>
            <person name="Krasovec M."/>
            <person name="Hebrard M."/>
            <person name="Yau S."/>
            <person name="Desgranges E."/>
            <person name="Martin J."/>
            <person name="Schackwitz W."/>
            <person name="Kuo A."/>
            <person name="Salin G."/>
            <person name="Donnadieu C."/>
            <person name="Desdevises Y."/>
            <person name="Sanchez-Ferandin S."/>
            <person name="Moreau H."/>
            <person name="Rivals E."/>
            <person name="Grigoriev I.V."/>
            <person name="Grimsley N."/>
            <person name="Eyre-Walker A."/>
            <person name="Piganeau G."/>
        </authorList>
    </citation>
    <scope>NUCLEOTIDE SEQUENCE [LARGE SCALE GENOMIC DNA]</scope>
    <source>
        <strain evidence="4">RCC 1115</strain>
    </source>
</reference>
<feature type="compositionally biased region" description="Gly residues" evidence="2">
    <location>
        <begin position="17"/>
        <end position="28"/>
    </location>
</feature>
<dbReference type="GO" id="GO:0004672">
    <property type="term" value="F:protein kinase activity"/>
    <property type="evidence" value="ECO:0007669"/>
    <property type="project" value="InterPro"/>
</dbReference>
<dbReference type="InterPro" id="IPR004147">
    <property type="entry name" value="ABC1_dom"/>
</dbReference>
<dbReference type="GO" id="GO:0005524">
    <property type="term" value="F:ATP binding"/>
    <property type="evidence" value="ECO:0007669"/>
    <property type="project" value="InterPro"/>
</dbReference>
<dbReference type="PROSITE" id="PS50011">
    <property type="entry name" value="PROTEIN_KINASE_DOM"/>
    <property type="match status" value="1"/>
</dbReference>
<evidence type="ECO:0000259" key="3">
    <source>
        <dbReference type="PROSITE" id="PS50011"/>
    </source>
</evidence>
<organism evidence="4">
    <name type="scientific">Ostreococcus tauri</name>
    <name type="common">Marine green alga</name>
    <dbReference type="NCBI Taxonomy" id="70448"/>
    <lineage>
        <taxon>Eukaryota</taxon>
        <taxon>Viridiplantae</taxon>
        <taxon>Chlorophyta</taxon>
        <taxon>Mamiellophyceae</taxon>
        <taxon>Mamiellales</taxon>
        <taxon>Bathycoccaceae</taxon>
        <taxon>Ostreococcus</taxon>
    </lineage>
</organism>
<proteinExistence type="inferred from homology"/>
<dbReference type="PANTHER" id="PTHR10566:SF53">
    <property type="entry name" value="PROTEIN ACTIVITY OF BC1 COMPLEX KINASE 1, CHLOROPLASTIC"/>
    <property type="match status" value="1"/>
</dbReference>
<dbReference type="PANTHER" id="PTHR10566">
    <property type="entry name" value="CHAPERONE-ACTIVITY OF BC1 COMPLEX CABC1 -RELATED"/>
    <property type="match status" value="1"/>
</dbReference>
<dbReference type="InterPro" id="IPR011009">
    <property type="entry name" value="Kinase-like_dom_sf"/>
</dbReference>
<dbReference type="EMBL" id="KZ155772">
    <property type="protein sequence ID" value="OUS48796.1"/>
    <property type="molecule type" value="Genomic_DNA"/>
</dbReference>
<feature type="region of interest" description="Disordered" evidence="2">
    <location>
        <begin position="1"/>
        <end position="55"/>
    </location>
</feature>
<feature type="domain" description="Protein kinase" evidence="3">
    <location>
        <begin position="217"/>
        <end position="551"/>
    </location>
</feature>
<evidence type="ECO:0000313" key="4">
    <source>
        <dbReference type="EMBL" id="OUS48796.1"/>
    </source>
</evidence>
<dbReference type="Pfam" id="PF03109">
    <property type="entry name" value="ABC1"/>
    <property type="match status" value="1"/>
</dbReference>
<dbReference type="SUPFAM" id="SSF56112">
    <property type="entry name" value="Protein kinase-like (PK-like)"/>
    <property type="match status" value="1"/>
</dbReference>
<dbReference type="CDD" id="cd05121">
    <property type="entry name" value="ABC1_ADCK3-like"/>
    <property type="match status" value="1"/>
</dbReference>
<dbReference type="eggNOG" id="KOG1235">
    <property type="taxonomic scope" value="Eukaryota"/>
</dbReference>
<gene>
    <name evidence="4" type="ORF">BE221DRAFT_189159</name>
</gene>
<dbReference type="Proteomes" id="UP000195557">
    <property type="component" value="Unassembled WGS sequence"/>
</dbReference>
<dbReference type="InterPro" id="IPR050154">
    <property type="entry name" value="UbiB_kinase"/>
</dbReference>
<dbReference type="InterPro" id="IPR000719">
    <property type="entry name" value="Prot_kinase_dom"/>
</dbReference>